<reference evidence="2 5" key="2">
    <citation type="journal article" date="2014" name="BMC Genomics">
        <title>An improved genome release (version Mt4.0) for the model legume Medicago truncatula.</title>
        <authorList>
            <person name="Tang H."/>
            <person name="Krishnakumar V."/>
            <person name="Bidwell S."/>
            <person name="Rosen B."/>
            <person name="Chan A."/>
            <person name="Zhou S."/>
            <person name="Gentzbittel L."/>
            <person name="Childs K.L."/>
            <person name="Yandell M."/>
            <person name="Gundlach H."/>
            <person name="Mayer K.F."/>
            <person name="Schwartz D.C."/>
            <person name="Town C.D."/>
        </authorList>
    </citation>
    <scope>GENOME REANNOTATION</scope>
    <source>
        <strain evidence="2">A17</strain>
        <strain evidence="4 5">cv. Jemalong A17</strain>
    </source>
</reference>
<protein>
    <recommendedName>
        <fullName evidence="6">Serine-rich protein-like protein</fullName>
    </recommendedName>
</protein>
<proteinExistence type="predicted"/>
<dbReference type="PANTHER" id="PTHR33132">
    <property type="entry name" value="OSJNBB0118P14.9 PROTEIN"/>
    <property type="match status" value="1"/>
</dbReference>
<gene>
    <name evidence="4" type="primary">25488330</name>
    <name evidence="2" type="ordered locus">MTR_2g450700</name>
    <name evidence="3" type="ORF">MtrunA17_Chr2g0304571</name>
</gene>
<dbReference type="PANTHER" id="PTHR33132:SF153">
    <property type="entry name" value="SERINE-RICH PROTEIN-LIKE PROTEIN"/>
    <property type="match status" value="1"/>
</dbReference>
<dbReference type="EMBL" id="CM001218">
    <property type="protein sequence ID" value="KEH37892.1"/>
    <property type="molecule type" value="Genomic_DNA"/>
</dbReference>
<dbReference type="KEGG" id="mtr:25488330"/>
<dbReference type="Proteomes" id="UP000002051">
    <property type="component" value="Chromosome 2"/>
</dbReference>
<dbReference type="Proteomes" id="UP000265566">
    <property type="component" value="Chromosome 2"/>
</dbReference>
<dbReference type="EnsemblPlants" id="KEH37892">
    <property type="protein sequence ID" value="KEH37892"/>
    <property type="gene ID" value="MTR_2g450700"/>
</dbReference>
<dbReference type="HOGENOM" id="CLU_1752430_0_0_1"/>
<evidence type="ECO:0000313" key="3">
    <source>
        <dbReference type="EMBL" id="RHN73978.1"/>
    </source>
</evidence>
<accession>A0A072V7X3</accession>
<keyword evidence="5" id="KW-1185">Reference proteome</keyword>
<reference evidence="3" key="4">
    <citation type="journal article" date="2018" name="Nat. Plants">
        <title>Whole-genome landscape of Medicago truncatula symbiotic genes.</title>
        <authorList>
            <person name="Pecrix Y."/>
            <person name="Gamas P."/>
            <person name="Carrere S."/>
        </authorList>
    </citation>
    <scope>NUCLEOTIDE SEQUENCE</scope>
    <source>
        <tissue evidence="3">Leaves</tissue>
    </source>
</reference>
<evidence type="ECO:0000313" key="2">
    <source>
        <dbReference type="EMBL" id="KEH37892.1"/>
    </source>
</evidence>
<name>A0A072V7X3_MEDTR</name>
<organism evidence="2 5">
    <name type="scientific">Medicago truncatula</name>
    <name type="common">Barrel medic</name>
    <name type="synonym">Medicago tribuloides</name>
    <dbReference type="NCBI Taxonomy" id="3880"/>
    <lineage>
        <taxon>Eukaryota</taxon>
        <taxon>Viridiplantae</taxon>
        <taxon>Streptophyta</taxon>
        <taxon>Embryophyta</taxon>
        <taxon>Tracheophyta</taxon>
        <taxon>Spermatophyta</taxon>
        <taxon>Magnoliopsida</taxon>
        <taxon>eudicotyledons</taxon>
        <taxon>Gunneridae</taxon>
        <taxon>Pentapetalae</taxon>
        <taxon>rosids</taxon>
        <taxon>fabids</taxon>
        <taxon>Fabales</taxon>
        <taxon>Fabaceae</taxon>
        <taxon>Papilionoideae</taxon>
        <taxon>50 kb inversion clade</taxon>
        <taxon>NPAAA clade</taxon>
        <taxon>Hologalegina</taxon>
        <taxon>IRL clade</taxon>
        <taxon>Trifolieae</taxon>
        <taxon>Medicago</taxon>
    </lineage>
</organism>
<dbReference type="OrthoDB" id="1931102at2759"/>
<evidence type="ECO:0000313" key="5">
    <source>
        <dbReference type="Proteomes" id="UP000002051"/>
    </source>
</evidence>
<evidence type="ECO:0000256" key="1">
    <source>
        <dbReference type="SAM" id="MobiDB-lite"/>
    </source>
</evidence>
<dbReference type="EMBL" id="PSQE01000002">
    <property type="protein sequence ID" value="RHN73978.1"/>
    <property type="molecule type" value="Genomic_DNA"/>
</dbReference>
<dbReference type="AlphaFoldDB" id="A0A072V7X3"/>
<sequence>MSASYRRNSSAPVLRSPSSPPSSYSSSSFATTSFHRSTSSTSVAGEAVKRHNQRKKRTCMCSPSTHPGSFRCRLHKNSTSSKTSTSNRHNVRRSAMANSLVRISRLEGELVKRALEALIRRCSYNQRRRCNFQPRPSRFSVMSKVEEVA</sequence>
<evidence type="ECO:0008006" key="6">
    <source>
        <dbReference type="Google" id="ProtNLM"/>
    </source>
</evidence>
<evidence type="ECO:0000313" key="4">
    <source>
        <dbReference type="EnsemblPlants" id="KEH37892"/>
    </source>
</evidence>
<reference evidence="2 5" key="1">
    <citation type="journal article" date="2011" name="Nature">
        <title>The Medicago genome provides insight into the evolution of rhizobial symbioses.</title>
        <authorList>
            <person name="Young N.D."/>
            <person name="Debelle F."/>
            <person name="Oldroyd G.E."/>
            <person name="Geurts R."/>
            <person name="Cannon S.B."/>
            <person name="Udvardi M.K."/>
            <person name="Benedito V.A."/>
            <person name="Mayer K.F."/>
            <person name="Gouzy J."/>
            <person name="Schoof H."/>
            <person name="Van de Peer Y."/>
            <person name="Proost S."/>
            <person name="Cook D.R."/>
            <person name="Meyers B.C."/>
            <person name="Spannagl M."/>
            <person name="Cheung F."/>
            <person name="De Mita S."/>
            <person name="Krishnakumar V."/>
            <person name="Gundlach H."/>
            <person name="Zhou S."/>
            <person name="Mudge J."/>
            <person name="Bharti A.K."/>
            <person name="Murray J.D."/>
            <person name="Naoumkina M.A."/>
            <person name="Rosen B."/>
            <person name="Silverstein K.A."/>
            <person name="Tang H."/>
            <person name="Rombauts S."/>
            <person name="Zhao P.X."/>
            <person name="Zhou P."/>
            <person name="Barbe V."/>
            <person name="Bardou P."/>
            <person name="Bechner M."/>
            <person name="Bellec A."/>
            <person name="Berger A."/>
            <person name="Berges H."/>
            <person name="Bidwell S."/>
            <person name="Bisseling T."/>
            <person name="Choisne N."/>
            <person name="Couloux A."/>
            <person name="Denny R."/>
            <person name="Deshpande S."/>
            <person name="Dai X."/>
            <person name="Doyle J.J."/>
            <person name="Dudez A.M."/>
            <person name="Farmer A.D."/>
            <person name="Fouteau S."/>
            <person name="Franken C."/>
            <person name="Gibelin C."/>
            <person name="Gish J."/>
            <person name="Goldstein S."/>
            <person name="Gonzalez A.J."/>
            <person name="Green P.J."/>
            <person name="Hallab A."/>
            <person name="Hartog M."/>
            <person name="Hua A."/>
            <person name="Humphray S.J."/>
            <person name="Jeong D.H."/>
            <person name="Jing Y."/>
            <person name="Jocker A."/>
            <person name="Kenton S.M."/>
            <person name="Kim D.J."/>
            <person name="Klee K."/>
            <person name="Lai H."/>
            <person name="Lang C."/>
            <person name="Lin S."/>
            <person name="Macmil S.L."/>
            <person name="Magdelenat G."/>
            <person name="Matthews L."/>
            <person name="McCorrison J."/>
            <person name="Monaghan E.L."/>
            <person name="Mun J.H."/>
            <person name="Najar F.Z."/>
            <person name="Nicholson C."/>
            <person name="Noirot C."/>
            <person name="O'Bleness M."/>
            <person name="Paule C.R."/>
            <person name="Poulain J."/>
            <person name="Prion F."/>
            <person name="Qin B."/>
            <person name="Qu C."/>
            <person name="Retzel E.F."/>
            <person name="Riddle C."/>
            <person name="Sallet E."/>
            <person name="Samain S."/>
            <person name="Samson N."/>
            <person name="Sanders I."/>
            <person name="Saurat O."/>
            <person name="Scarpelli C."/>
            <person name="Schiex T."/>
            <person name="Segurens B."/>
            <person name="Severin A.J."/>
            <person name="Sherrier D.J."/>
            <person name="Shi R."/>
            <person name="Sims S."/>
            <person name="Singer S.R."/>
            <person name="Sinharoy S."/>
            <person name="Sterck L."/>
            <person name="Viollet A."/>
            <person name="Wang B.B."/>
            <person name="Wang K."/>
            <person name="Wang M."/>
            <person name="Wang X."/>
            <person name="Warfsmann J."/>
            <person name="Weissenbach J."/>
            <person name="White D.D."/>
            <person name="White J.D."/>
            <person name="Wiley G.B."/>
            <person name="Wincker P."/>
            <person name="Xing Y."/>
            <person name="Yang L."/>
            <person name="Yao Z."/>
            <person name="Ying F."/>
            <person name="Zhai J."/>
            <person name="Zhou L."/>
            <person name="Zuber A."/>
            <person name="Denarie J."/>
            <person name="Dixon R.A."/>
            <person name="May G.D."/>
            <person name="Schwartz D.C."/>
            <person name="Rogers J."/>
            <person name="Quetier F."/>
            <person name="Town C.D."/>
            <person name="Roe B.A."/>
        </authorList>
    </citation>
    <scope>NUCLEOTIDE SEQUENCE [LARGE SCALE GENOMIC DNA]</scope>
    <source>
        <strain evidence="2">A17</strain>
        <strain evidence="4 5">cv. Jemalong A17</strain>
    </source>
</reference>
<dbReference type="Gramene" id="rna9893">
    <property type="protein sequence ID" value="RHN73978.1"/>
    <property type="gene ID" value="gene9893"/>
</dbReference>
<feature type="compositionally biased region" description="Low complexity" evidence="1">
    <location>
        <begin position="77"/>
        <end position="87"/>
    </location>
</feature>
<reference evidence="4" key="3">
    <citation type="submission" date="2015-04" db="UniProtKB">
        <authorList>
            <consortium name="EnsemblPlants"/>
        </authorList>
    </citation>
    <scope>IDENTIFICATION</scope>
    <source>
        <strain evidence="4">cv. Jemalong A17</strain>
    </source>
</reference>
<feature type="region of interest" description="Disordered" evidence="1">
    <location>
        <begin position="1"/>
        <end position="93"/>
    </location>
</feature>
<dbReference type="STRING" id="3880.A0A072V7X3"/>
<feature type="compositionally biased region" description="Low complexity" evidence="1">
    <location>
        <begin position="9"/>
        <end position="43"/>
    </location>
</feature>